<sequence length="473" mass="52155">MRMLAIGALVFSSCVASRSSLIEDAPSCDSFAAFDARAREQLDALMAEAPGEQLVRETARINSARRACARHVVNGLRERREEQGLNDVQTELDAMTATYGAATVNEMLGDDASQLKALLEEARQRTSREASAAGNERRDDTELSKLKVDAPDSMGAAPEMPKTMCDEVTPCAQVDCIVERAEPGDTTVKPELEKAARQCLDASPDVVKLGRLLSALKPWAPSGAHTETLRELEQRKNSVWPRVEAAKPGLAAQLATPFAEVPSVAKHVSALRAKALAHHRERAREVANVEEAKWLQLKLVEQFGGDKAPELSSAGRWDTARWRCDAPKPTELPSLPRGLDVKWNVRCEQPKAAAKDDELRTFELRQMKVIISLTTTCAGQTTSTDFTVQEPGSETFPEEAFRHELEVRIPEVITACGRRHRLQSTASCTLLRKLGAADIIRKFVEHARFTHAWEPCFAEWFEATEGAQLPSLQ</sequence>
<feature type="region of interest" description="Disordered" evidence="1">
    <location>
        <begin position="123"/>
        <end position="161"/>
    </location>
</feature>
<dbReference type="EMBL" id="QFQP01000005">
    <property type="protein sequence ID" value="PZR15434.1"/>
    <property type="molecule type" value="Genomic_DNA"/>
</dbReference>
<name>A0A2W5VHK2_9BACT</name>
<feature type="compositionally biased region" description="Basic and acidic residues" evidence="1">
    <location>
        <begin position="135"/>
        <end position="150"/>
    </location>
</feature>
<dbReference type="Proteomes" id="UP000249061">
    <property type="component" value="Unassembled WGS sequence"/>
</dbReference>
<dbReference type="AlphaFoldDB" id="A0A2W5VHK2"/>
<evidence type="ECO:0000313" key="3">
    <source>
        <dbReference type="Proteomes" id="UP000249061"/>
    </source>
</evidence>
<organism evidence="2 3">
    <name type="scientific">Archangium gephyra</name>
    <dbReference type="NCBI Taxonomy" id="48"/>
    <lineage>
        <taxon>Bacteria</taxon>
        <taxon>Pseudomonadati</taxon>
        <taxon>Myxococcota</taxon>
        <taxon>Myxococcia</taxon>
        <taxon>Myxococcales</taxon>
        <taxon>Cystobacterineae</taxon>
        <taxon>Archangiaceae</taxon>
        <taxon>Archangium</taxon>
    </lineage>
</organism>
<comment type="caution">
    <text evidence="2">The sequence shown here is derived from an EMBL/GenBank/DDBJ whole genome shotgun (WGS) entry which is preliminary data.</text>
</comment>
<accession>A0A2W5VHK2</accession>
<gene>
    <name evidence="2" type="ORF">DI536_08255</name>
</gene>
<protein>
    <submittedName>
        <fullName evidence="2">Uncharacterized protein</fullName>
    </submittedName>
</protein>
<reference evidence="2 3" key="1">
    <citation type="submission" date="2017-08" db="EMBL/GenBank/DDBJ databases">
        <title>Infants hospitalized years apart are colonized by the same room-sourced microbial strains.</title>
        <authorList>
            <person name="Brooks B."/>
            <person name="Olm M.R."/>
            <person name="Firek B.A."/>
            <person name="Baker R."/>
            <person name="Thomas B.C."/>
            <person name="Morowitz M.J."/>
            <person name="Banfield J.F."/>
        </authorList>
    </citation>
    <scope>NUCLEOTIDE SEQUENCE [LARGE SCALE GENOMIC DNA]</scope>
    <source>
        <strain evidence="2">S2_003_000_R2_14</strain>
    </source>
</reference>
<proteinExistence type="predicted"/>
<evidence type="ECO:0000313" key="2">
    <source>
        <dbReference type="EMBL" id="PZR15434.1"/>
    </source>
</evidence>
<evidence type="ECO:0000256" key="1">
    <source>
        <dbReference type="SAM" id="MobiDB-lite"/>
    </source>
</evidence>